<organism evidence="3 5">
    <name type="scientific">Acutalibacter muris</name>
    <dbReference type="NCBI Taxonomy" id="1796620"/>
    <lineage>
        <taxon>Bacteria</taxon>
        <taxon>Bacillati</taxon>
        <taxon>Bacillota</taxon>
        <taxon>Clostridia</taxon>
        <taxon>Eubacteriales</taxon>
        <taxon>Acutalibacteraceae</taxon>
        <taxon>Acutalibacter</taxon>
    </lineage>
</organism>
<keyword evidence="4" id="KW-1185">Reference proteome</keyword>
<accession>A0A1Z2XWL7</accession>
<protein>
    <submittedName>
        <fullName evidence="3">Cupin domain-containing protein</fullName>
    </submittedName>
</protein>
<evidence type="ECO:0000259" key="1">
    <source>
        <dbReference type="Pfam" id="PF07883"/>
    </source>
</evidence>
<proteinExistence type="predicted"/>
<sequence>MTPEGHTNFHAKILFDCKEAGRAGKIQWGALAYIDKDGGGPKGNHTHESAHIFIVTEGRVRVMLGETAHTVNKDESFYVPGMVPHSIWNDGGETAKVIKLNVLPE</sequence>
<reference evidence="2" key="1">
    <citation type="journal article" date="2017" name="Genome Announc.">
        <title>High-Quality Whole-Genome Sequences of the Oligo-Mouse-Microbiota Bacterial Community.</title>
        <authorList>
            <person name="Garzetti D."/>
            <person name="Brugiroux S."/>
            <person name="Bunk B."/>
            <person name="Pukall R."/>
            <person name="McCoy K.D."/>
            <person name="Macpherson A.J."/>
            <person name="Stecher B."/>
        </authorList>
    </citation>
    <scope>NUCLEOTIDE SEQUENCE</scope>
    <source>
        <strain evidence="2">KB18</strain>
    </source>
</reference>
<dbReference type="AlphaFoldDB" id="A0A1Z2XWL7"/>
<reference evidence="4" key="2">
    <citation type="submission" date="2017-05" db="EMBL/GenBank/DDBJ databases">
        <title>Improved OligoMM genomes.</title>
        <authorList>
            <person name="Garzetti D."/>
        </authorList>
    </citation>
    <scope>NUCLEOTIDE SEQUENCE [LARGE SCALE GENOMIC DNA]</scope>
    <source>
        <strain evidence="4">KB18</strain>
    </source>
</reference>
<name>A0A1Z2XWL7_9FIRM</name>
<dbReference type="Pfam" id="PF07883">
    <property type="entry name" value="Cupin_2"/>
    <property type="match status" value="1"/>
</dbReference>
<gene>
    <name evidence="2" type="ORF">ADH66_17670</name>
    <name evidence="3" type="ORF">I5Q82_08075</name>
</gene>
<evidence type="ECO:0000313" key="5">
    <source>
        <dbReference type="Proteomes" id="UP000596035"/>
    </source>
</evidence>
<dbReference type="Proteomes" id="UP000196710">
    <property type="component" value="Chromosome"/>
</dbReference>
<dbReference type="CDD" id="cd02209">
    <property type="entry name" value="cupin_XRE_C"/>
    <property type="match status" value="1"/>
</dbReference>
<dbReference type="KEGG" id="amur:ADH66_17670"/>
<dbReference type="Proteomes" id="UP000596035">
    <property type="component" value="Chromosome"/>
</dbReference>
<evidence type="ECO:0000313" key="4">
    <source>
        <dbReference type="Proteomes" id="UP000196710"/>
    </source>
</evidence>
<evidence type="ECO:0000313" key="3">
    <source>
        <dbReference type="EMBL" id="QQR32037.1"/>
    </source>
</evidence>
<dbReference type="Gene3D" id="2.60.120.10">
    <property type="entry name" value="Jelly Rolls"/>
    <property type="match status" value="1"/>
</dbReference>
<dbReference type="EMBL" id="CP021422">
    <property type="protein sequence ID" value="ASB42811.1"/>
    <property type="molecule type" value="Genomic_DNA"/>
</dbReference>
<dbReference type="InterPro" id="IPR013096">
    <property type="entry name" value="Cupin_2"/>
</dbReference>
<dbReference type="InterPro" id="IPR011051">
    <property type="entry name" value="RmlC_Cupin_sf"/>
</dbReference>
<dbReference type="InterPro" id="IPR014710">
    <property type="entry name" value="RmlC-like_jellyroll"/>
</dbReference>
<evidence type="ECO:0000313" key="2">
    <source>
        <dbReference type="EMBL" id="ASB42811.1"/>
    </source>
</evidence>
<feature type="domain" description="Cupin type-2" evidence="1">
    <location>
        <begin position="39"/>
        <end position="98"/>
    </location>
</feature>
<dbReference type="SUPFAM" id="SSF51182">
    <property type="entry name" value="RmlC-like cupins"/>
    <property type="match status" value="1"/>
</dbReference>
<reference evidence="3 5" key="3">
    <citation type="submission" date="2020-11" db="EMBL/GenBank/DDBJ databases">
        <title>Closed and high quality bacterial genomes of the OMM12 community.</title>
        <authorList>
            <person name="Marbouty M."/>
            <person name="Lamy-Besnier Q."/>
            <person name="Debarbieux L."/>
            <person name="Koszul R."/>
        </authorList>
    </citation>
    <scope>NUCLEOTIDE SEQUENCE [LARGE SCALE GENOMIC DNA]</scope>
    <source>
        <strain evidence="3 5">KB18</strain>
    </source>
</reference>
<dbReference type="EMBL" id="CP065321">
    <property type="protein sequence ID" value="QQR32037.1"/>
    <property type="molecule type" value="Genomic_DNA"/>
</dbReference>